<organism evidence="1 2">
    <name type="scientific">Acuticoccus sediminis</name>
    <dbReference type="NCBI Taxonomy" id="2184697"/>
    <lineage>
        <taxon>Bacteria</taxon>
        <taxon>Pseudomonadati</taxon>
        <taxon>Pseudomonadota</taxon>
        <taxon>Alphaproteobacteria</taxon>
        <taxon>Hyphomicrobiales</taxon>
        <taxon>Amorphaceae</taxon>
        <taxon>Acuticoccus</taxon>
    </lineage>
</organism>
<keyword evidence="2" id="KW-1185">Reference proteome</keyword>
<reference evidence="1 2" key="1">
    <citation type="submission" date="2018-05" db="EMBL/GenBank/DDBJ databases">
        <title>Acuticoccus sediminis sp. nov., isolated from deep-sea sediment of Indian Ocean.</title>
        <authorList>
            <person name="Liu X."/>
            <person name="Lai Q."/>
            <person name="Du Y."/>
            <person name="Sun F."/>
            <person name="Zhang X."/>
            <person name="Wang S."/>
            <person name="Shao Z."/>
        </authorList>
    </citation>
    <scope>NUCLEOTIDE SEQUENCE [LARGE SCALE GENOMIC DNA]</scope>
    <source>
        <strain evidence="1 2">PTG4-2</strain>
    </source>
</reference>
<protein>
    <submittedName>
        <fullName evidence="1">Uncharacterized protein</fullName>
    </submittedName>
</protein>
<accession>A0A8B2P1E2</accession>
<name>A0A8B2P1E2_9HYPH</name>
<evidence type="ECO:0000313" key="2">
    <source>
        <dbReference type="Proteomes" id="UP000249590"/>
    </source>
</evidence>
<comment type="caution">
    <text evidence="1">The sequence shown here is derived from an EMBL/GenBank/DDBJ whole genome shotgun (WGS) entry which is preliminary data.</text>
</comment>
<dbReference type="Proteomes" id="UP000249590">
    <property type="component" value="Unassembled WGS sequence"/>
</dbReference>
<dbReference type="OrthoDB" id="8226983at2"/>
<evidence type="ECO:0000313" key="1">
    <source>
        <dbReference type="EMBL" id="RAI04275.1"/>
    </source>
</evidence>
<dbReference type="AlphaFoldDB" id="A0A8B2P1E2"/>
<dbReference type="EMBL" id="QHHQ01000001">
    <property type="protein sequence ID" value="RAI04275.1"/>
    <property type="molecule type" value="Genomic_DNA"/>
</dbReference>
<sequence>MAVPREPTAEQLAAAALAEEIVRRAPQDIVFTMTFMGESRQRLLAFFEALIAREIEARGASLSDDLVRPFIDEHAARLRDFVMTGTALTRQYRLDEIERLLGDRTMITRVDLWDTLTDHILAACHQFQAQADEIPALLAALRRTRDGLGTR</sequence>
<proteinExistence type="predicted"/>
<dbReference type="RefSeq" id="WP_111343627.1">
    <property type="nucleotide sequence ID" value="NZ_JAIWKD010000001.1"/>
</dbReference>
<gene>
    <name evidence="1" type="ORF">DLJ53_07480</name>
</gene>